<evidence type="ECO:0000313" key="3">
    <source>
        <dbReference type="Proteomes" id="UP001153712"/>
    </source>
</evidence>
<dbReference type="GO" id="GO:0005868">
    <property type="term" value="C:cytoplasmic dynein complex"/>
    <property type="evidence" value="ECO:0007669"/>
    <property type="project" value="InterPro"/>
</dbReference>
<organism evidence="2 3">
    <name type="scientific">Phyllotreta striolata</name>
    <name type="common">Striped flea beetle</name>
    <name type="synonym">Crioceris striolata</name>
    <dbReference type="NCBI Taxonomy" id="444603"/>
    <lineage>
        <taxon>Eukaryota</taxon>
        <taxon>Metazoa</taxon>
        <taxon>Ecdysozoa</taxon>
        <taxon>Arthropoda</taxon>
        <taxon>Hexapoda</taxon>
        <taxon>Insecta</taxon>
        <taxon>Pterygota</taxon>
        <taxon>Neoptera</taxon>
        <taxon>Endopterygota</taxon>
        <taxon>Coleoptera</taxon>
        <taxon>Polyphaga</taxon>
        <taxon>Cucujiformia</taxon>
        <taxon>Chrysomeloidea</taxon>
        <taxon>Chrysomelidae</taxon>
        <taxon>Galerucinae</taxon>
        <taxon>Alticini</taxon>
        <taxon>Phyllotreta</taxon>
    </lineage>
</organism>
<feature type="compositionally biased region" description="Polar residues" evidence="1">
    <location>
        <begin position="108"/>
        <end position="137"/>
    </location>
</feature>
<feature type="region of interest" description="Disordered" evidence="1">
    <location>
        <begin position="1"/>
        <end position="234"/>
    </location>
</feature>
<evidence type="ECO:0000256" key="1">
    <source>
        <dbReference type="SAM" id="MobiDB-lite"/>
    </source>
</evidence>
<dbReference type="GO" id="GO:0045504">
    <property type="term" value="F:dynein heavy chain binding"/>
    <property type="evidence" value="ECO:0007669"/>
    <property type="project" value="InterPro"/>
</dbReference>
<dbReference type="PANTHER" id="PTHR16022:SF0">
    <property type="entry name" value="CYTOPLASMIC DYNEIN 2 INTERMEDIATE CHAIN 1"/>
    <property type="match status" value="1"/>
</dbReference>
<keyword evidence="3" id="KW-1185">Reference proteome</keyword>
<evidence type="ECO:0008006" key="4">
    <source>
        <dbReference type="Google" id="ProtNLM"/>
    </source>
</evidence>
<gene>
    <name evidence="2" type="ORF">PHYEVI_LOCUS10031</name>
</gene>
<dbReference type="Proteomes" id="UP001153712">
    <property type="component" value="Chromosome 7"/>
</dbReference>
<feature type="compositionally biased region" description="Polar residues" evidence="1">
    <location>
        <begin position="217"/>
        <end position="229"/>
    </location>
</feature>
<feature type="compositionally biased region" description="Basic and acidic residues" evidence="1">
    <location>
        <begin position="43"/>
        <end position="78"/>
    </location>
</feature>
<dbReference type="GO" id="GO:0045503">
    <property type="term" value="F:dynein light chain binding"/>
    <property type="evidence" value="ECO:0007669"/>
    <property type="project" value="InterPro"/>
</dbReference>
<dbReference type="Gene3D" id="2.130.10.10">
    <property type="entry name" value="YVTN repeat-like/Quinoprotein amine dehydrogenase"/>
    <property type="match status" value="2"/>
</dbReference>
<dbReference type="SMART" id="SM00320">
    <property type="entry name" value="WD40"/>
    <property type="match status" value="3"/>
</dbReference>
<reference evidence="2" key="1">
    <citation type="submission" date="2022-01" db="EMBL/GenBank/DDBJ databases">
        <authorList>
            <person name="King R."/>
        </authorList>
    </citation>
    <scope>NUCLEOTIDE SEQUENCE</scope>
</reference>
<protein>
    <recommendedName>
        <fullName evidence="4">WD repeat-containing protein 60</fullName>
    </recommendedName>
</protein>
<sequence length="815" mass="91796">MSTKKNDRGSTAPKKTISTISSRRPLLEAEKTKTKKKPANAESTRRKIAENDKLDQKKDLKKINNPDRETKMKQELTKKTSIATKKPAQISKEKPSLNLKKAPKPAENSKTSLPKFTKSINSSANPNPQPERPTTATLLRGTVLNINKIGPDNPPTDQTKSPSPKSDSSEGKYEDDFESYESDFEDYSSSSSNGLLLASSPSSSPLSSYSDEPTSFGKHSTNGLVLSSGSEDDKTLDSGHFEMPGFKHRPMLDNIKEAIERENANVLSPPGNYASFSDEGFEDQKSFQFVNFADAQMKNRRRNSMQMRRKRGEEILSMVKLDYYSFTLLDIASISYEKYVKLYGARNRLQVSTQTGEDDVDEEVQTEETSMLDKATQKPEVFGSHNENDNAEKCVNYTNLNKFLSSALEVVLKINEESNSVEYKSQSETFSKSLVNFKAKTDIFDDSYVTCIHFPLHQNDKFVTVHSKRDGSSLTASWNFNHDEPDIVIVSYGNISSCSTGFNYQELIFTGLEDGAILVWKGSRRLLKGEYIIRVPLFTTGINSGHHNKIIGLNFLDDVSNKGNVQRANELCSLDETGEIILWTIISKCSGNENDVDYNKITLLKNSTISLINLCPDLNDLLCTRFCSSPLNPHYLFIATNYGSVIHYTIKAGMNKAKTYLTEVQSVPKSLECCPFSSEYFLVGYENGDISLFSRSSEKPLMILSDKDKSRISAIESIEWSRDKSTVIYSKDDDNNINVWDLDESDMVPLYTIPYKENIACMRIIKDEKTQKLFMLIGTKEGNLHLHQLNEGRNQPTSELHTQSIKTFFSYVKRL</sequence>
<dbReference type="EMBL" id="OU900100">
    <property type="protein sequence ID" value="CAG9863747.1"/>
    <property type="molecule type" value="Genomic_DNA"/>
</dbReference>
<dbReference type="AlphaFoldDB" id="A0A9N9TXE3"/>
<dbReference type="InterPro" id="IPR036322">
    <property type="entry name" value="WD40_repeat_dom_sf"/>
</dbReference>
<dbReference type="PANTHER" id="PTHR16022">
    <property type="entry name" value="WD REPEAT DOMAIN 60"/>
    <property type="match status" value="1"/>
</dbReference>
<name>A0A9N9TXE3_PHYSR</name>
<evidence type="ECO:0000313" key="2">
    <source>
        <dbReference type="EMBL" id="CAG9863747.1"/>
    </source>
</evidence>
<dbReference type="SUPFAM" id="SSF50978">
    <property type="entry name" value="WD40 repeat-like"/>
    <property type="match status" value="1"/>
</dbReference>
<proteinExistence type="predicted"/>
<accession>A0A9N9TXE3</accession>
<dbReference type="GO" id="GO:0042073">
    <property type="term" value="P:intraciliary transport"/>
    <property type="evidence" value="ECO:0007669"/>
    <property type="project" value="InterPro"/>
</dbReference>
<dbReference type="InterPro" id="IPR001680">
    <property type="entry name" value="WD40_rpt"/>
</dbReference>
<dbReference type="GO" id="GO:0005929">
    <property type="term" value="C:cilium"/>
    <property type="evidence" value="ECO:0007669"/>
    <property type="project" value="GOC"/>
</dbReference>
<dbReference type="InterPro" id="IPR015943">
    <property type="entry name" value="WD40/YVTN_repeat-like_dom_sf"/>
</dbReference>
<feature type="compositionally biased region" description="Low complexity" evidence="1">
    <location>
        <begin position="187"/>
        <end position="215"/>
    </location>
</feature>
<feature type="compositionally biased region" description="Acidic residues" evidence="1">
    <location>
        <begin position="175"/>
        <end position="186"/>
    </location>
</feature>
<feature type="compositionally biased region" description="Polar residues" evidence="1">
    <location>
        <begin position="155"/>
        <end position="166"/>
    </location>
</feature>
<dbReference type="OrthoDB" id="2162425at2759"/>
<dbReference type="InterPro" id="IPR042505">
    <property type="entry name" value="DYNC2I1"/>
</dbReference>